<dbReference type="EMBL" id="MU860359">
    <property type="protein sequence ID" value="KAK4234516.1"/>
    <property type="molecule type" value="Genomic_DNA"/>
</dbReference>
<dbReference type="InterPro" id="IPR029058">
    <property type="entry name" value="AB_hydrolase_fold"/>
</dbReference>
<evidence type="ECO:0000256" key="1">
    <source>
        <dbReference type="ARBA" id="ARBA00011079"/>
    </source>
</evidence>
<evidence type="ECO:0000256" key="6">
    <source>
        <dbReference type="SAM" id="SignalP"/>
    </source>
</evidence>
<dbReference type="GO" id="GO:0006508">
    <property type="term" value="P:proteolysis"/>
    <property type="evidence" value="ECO:0007669"/>
    <property type="project" value="UniProtKB-KW"/>
</dbReference>
<protein>
    <submittedName>
        <fullName evidence="7">Serine protease EDA2</fullName>
    </submittedName>
</protein>
<dbReference type="Proteomes" id="UP001303760">
    <property type="component" value="Unassembled WGS sequence"/>
</dbReference>
<dbReference type="Gene3D" id="3.40.50.1820">
    <property type="entry name" value="alpha/beta hydrolase"/>
    <property type="match status" value="2"/>
</dbReference>
<comment type="caution">
    <text evidence="7">The sequence shown here is derived from an EMBL/GenBank/DDBJ whole genome shotgun (WGS) entry which is preliminary data.</text>
</comment>
<dbReference type="GO" id="GO:0008239">
    <property type="term" value="F:dipeptidyl-peptidase activity"/>
    <property type="evidence" value="ECO:0007669"/>
    <property type="project" value="TreeGrafter"/>
</dbReference>
<proteinExistence type="inferred from homology"/>
<feature type="signal peptide" evidence="6">
    <location>
        <begin position="1"/>
        <end position="20"/>
    </location>
</feature>
<evidence type="ECO:0000256" key="3">
    <source>
        <dbReference type="ARBA" id="ARBA00022729"/>
    </source>
</evidence>
<keyword evidence="2 7" id="KW-0645">Protease</keyword>
<name>A0AAN7C355_9PEZI</name>
<dbReference type="SUPFAM" id="SSF53474">
    <property type="entry name" value="alpha/beta-Hydrolases"/>
    <property type="match status" value="1"/>
</dbReference>
<keyword evidence="8" id="KW-1185">Reference proteome</keyword>
<keyword evidence="3 6" id="KW-0732">Signal</keyword>
<dbReference type="InterPro" id="IPR008758">
    <property type="entry name" value="Peptidase_S28"/>
</dbReference>
<evidence type="ECO:0000313" key="8">
    <source>
        <dbReference type="Proteomes" id="UP001303760"/>
    </source>
</evidence>
<keyword evidence="4" id="KW-0378">Hydrolase</keyword>
<dbReference type="PANTHER" id="PTHR11010">
    <property type="entry name" value="PROTEASE S28 PRO-X CARBOXYPEPTIDASE-RELATED"/>
    <property type="match status" value="1"/>
</dbReference>
<evidence type="ECO:0000256" key="4">
    <source>
        <dbReference type="ARBA" id="ARBA00022801"/>
    </source>
</evidence>
<gene>
    <name evidence="7" type="ORF">C8A03DRAFT_47168</name>
</gene>
<organism evidence="7 8">
    <name type="scientific">Achaetomium macrosporum</name>
    <dbReference type="NCBI Taxonomy" id="79813"/>
    <lineage>
        <taxon>Eukaryota</taxon>
        <taxon>Fungi</taxon>
        <taxon>Dikarya</taxon>
        <taxon>Ascomycota</taxon>
        <taxon>Pezizomycotina</taxon>
        <taxon>Sordariomycetes</taxon>
        <taxon>Sordariomycetidae</taxon>
        <taxon>Sordariales</taxon>
        <taxon>Chaetomiaceae</taxon>
        <taxon>Achaetomium</taxon>
    </lineage>
</organism>
<evidence type="ECO:0000256" key="2">
    <source>
        <dbReference type="ARBA" id="ARBA00022670"/>
    </source>
</evidence>
<evidence type="ECO:0000313" key="7">
    <source>
        <dbReference type="EMBL" id="KAK4234516.1"/>
    </source>
</evidence>
<sequence length="558" mass="63101">MAPLPRLLVAVVCLVQLVAGLRSEGAFRTSLTLRDFREQLESASHAALVARDLESLYPARTIQVPVDHFHNDSIYEPHTNDTFALRYWFDASHYRKGGPVIVLQSGETSGVGRLPFLQKGIVAQLAEATHGLGVILEHRYYGESYPTPDFSTENLRFLTTDQALADMAYFARHVVFEGFEDSDLTVRKAPYIAYGGSYAGAFVAFLRKLYPDIYWGAISSSGVPEAIYDYWQYYEAARLFAPRDCVANTQKLTHMVDNILIGKAETEYVRRLKAAFGLGNLTYNDDFANTISFGISGLQGLNWDPKINDTDFGYYCNNISSKALLYPSAASLRSEAKELLKAGGYAAEADSLANQLLNYIGYVNVTTVQSCRDRTQDACFSNHNSTFYQQDDLKQDWRLWAYQYCFEWGYLQTGSGVPANQLPLISRLIDIDYLSIVCREAFNITTPSQVERINKHGGVNISYPRLAFVDGERDPWRYASPHRIGLPNRRSTVSEPFILIDEGVHHWDENGLFPNETTANLPPKAVAQAQRAEAQFVRAWLKEWSRARYSYKEDWEDL</sequence>
<dbReference type="GO" id="GO:0070008">
    <property type="term" value="F:serine-type exopeptidase activity"/>
    <property type="evidence" value="ECO:0007669"/>
    <property type="project" value="InterPro"/>
</dbReference>
<dbReference type="PANTHER" id="PTHR11010:SF117">
    <property type="entry name" value="SERINE PROTEASE 16"/>
    <property type="match status" value="1"/>
</dbReference>
<dbReference type="FunFam" id="3.40.50.1820:FF:000251">
    <property type="entry name" value="Extracelular serine carboxypeptidase, putative"/>
    <property type="match status" value="1"/>
</dbReference>
<comment type="similarity">
    <text evidence="1">Belongs to the peptidase S28 family.</text>
</comment>
<dbReference type="AlphaFoldDB" id="A0AAN7C355"/>
<dbReference type="Pfam" id="PF05577">
    <property type="entry name" value="Peptidase_S28"/>
    <property type="match status" value="1"/>
</dbReference>
<evidence type="ECO:0000256" key="5">
    <source>
        <dbReference type="ARBA" id="ARBA00023180"/>
    </source>
</evidence>
<reference evidence="7" key="1">
    <citation type="journal article" date="2023" name="Mol. Phylogenet. Evol.">
        <title>Genome-scale phylogeny and comparative genomics of the fungal order Sordariales.</title>
        <authorList>
            <person name="Hensen N."/>
            <person name="Bonometti L."/>
            <person name="Westerberg I."/>
            <person name="Brannstrom I.O."/>
            <person name="Guillou S."/>
            <person name="Cros-Aarteil S."/>
            <person name="Calhoun S."/>
            <person name="Haridas S."/>
            <person name="Kuo A."/>
            <person name="Mondo S."/>
            <person name="Pangilinan J."/>
            <person name="Riley R."/>
            <person name="LaButti K."/>
            <person name="Andreopoulos B."/>
            <person name="Lipzen A."/>
            <person name="Chen C."/>
            <person name="Yan M."/>
            <person name="Daum C."/>
            <person name="Ng V."/>
            <person name="Clum A."/>
            <person name="Steindorff A."/>
            <person name="Ohm R.A."/>
            <person name="Martin F."/>
            <person name="Silar P."/>
            <person name="Natvig D.O."/>
            <person name="Lalanne C."/>
            <person name="Gautier V."/>
            <person name="Ament-Velasquez S.L."/>
            <person name="Kruys A."/>
            <person name="Hutchinson M.I."/>
            <person name="Powell A.J."/>
            <person name="Barry K."/>
            <person name="Miller A.N."/>
            <person name="Grigoriev I.V."/>
            <person name="Debuchy R."/>
            <person name="Gladieux P."/>
            <person name="Hiltunen Thoren M."/>
            <person name="Johannesson H."/>
        </authorList>
    </citation>
    <scope>NUCLEOTIDE SEQUENCE</scope>
    <source>
        <strain evidence="7">CBS 532.94</strain>
    </source>
</reference>
<reference evidence="7" key="2">
    <citation type="submission" date="2023-05" db="EMBL/GenBank/DDBJ databases">
        <authorList>
            <consortium name="Lawrence Berkeley National Laboratory"/>
            <person name="Steindorff A."/>
            <person name="Hensen N."/>
            <person name="Bonometti L."/>
            <person name="Westerberg I."/>
            <person name="Brannstrom I.O."/>
            <person name="Guillou S."/>
            <person name="Cros-Aarteil S."/>
            <person name="Calhoun S."/>
            <person name="Haridas S."/>
            <person name="Kuo A."/>
            <person name="Mondo S."/>
            <person name="Pangilinan J."/>
            <person name="Riley R."/>
            <person name="Labutti K."/>
            <person name="Andreopoulos B."/>
            <person name="Lipzen A."/>
            <person name="Chen C."/>
            <person name="Yanf M."/>
            <person name="Daum C."/>
            <person name="Ng V."/>
            <person name="Clum A."/>
            <person name="Ohm R."/>
            <person name="Martin F."/>
            <person name="Silar P."/>
            <person name="Natvig D."/>
            <person name="Lalanne C."/>
            <person name="Gautier V."/>
            <person name="Ament-Velasquez S.L."/>
            <person name="Kruys A."/>
            <person name="Hutchinson M.I."/>
            <person name="Powell A.J."/>
            <person name="Barry K."/>
            <person name="Miller A.N."/>
            <person name="Grigoriev I.V."/>
            <person name="Debuchy R."/>
            <person name="Gladieux P."/>
            <person name="Thoren M.H."/>
            <person name="Johannesson H."/>
        </authorList>
    </citation>
    <scope>NUCLEOTIDE SEQUENCE</scope>
    <source>
        <strain evidence="7">CBS 532.94</strain>
    </source>
</reference>
<accession>A0AAN7C355</accession>
<keyword evidence="5" id="KW-0325">Glycoprotein</keyword>
<feature type="chain" id="PRO_5042977211" evidence="6">
    <location>
        <begin position="21"/>
        <end position="558"/>
    </location>
</feature>